<dbReference type="AlphaFoldDB" id="A0A1I3PY50"/>
<organism evidence="1 2">
    <name type="scientific">Natronobacterium gregoryi</name>
    <dbReference type="NCBI Taxonomy" id="44930"/>
    <lineage>
        <taxon>Archaea</taxon>
        <taxon>Methanobacteriati</taxon>
        <taxon>Methanobacteriota</taxon>
        <taxon>Stenosarchaea group</taxon>
        <taxon>Halobacteria</taxon>
        <taxon>Halobacteriales</taxon>
        <taxon>Natrialbaceae</taxon>
        <taxon>Natronobacterium</taxon>
    </lineage>
</organism>
<accession>A0A1I3PY50</accession>
<dbReference type="GeneID" id="14207621"/>
<proteinExistence type="predicted"/>
<sequence>MPLFVSPVFCPVSDFGVELVGKELYRPLENLAFPARIESAVGSPTFFDRRDFLEERADRFPVRSADAGLENVIGDRLLAVLQ</sequence>
<gene>
    <name evidence="1" type="ORF">SAMN05443661_11952</name>
</gene>
<protein>
    <submittedName>
        <fullName evidence="1">Uncharacterized protein</fullName>
    </submittedName>
</protein>
<dbReference type="EMBL" id="FORO01000019">
    <property type="protein sequence ID" value="SFJ26379.1"/>
    <property type="molecule type" value="Genomic_DNA"/>
</dbReference>
<dbReference type="RefSeq" id="WP_005576434.1">
    <property type="nucleotide sequence ID" value="NZ_FORO01000019.1"/>
</dbReference>
<evidence type="ECO:0000313" key="2">
    <source>
        <dbReference type="Proteomes" id="UP000182829"/>
    </source>
</evidence>
<dbReference type="Proteomes" id="UP000182829">
    <property type="component" value="Unassembled WGS sequence"/>
</dbReference>
<reference evidence="1 2" key="1">
    <citation type="submission" date="2016-10" db="EMBL/GenBank/DDBJ databases">
        <authorList>
            <person name="de Groot N.N."/>
        </authorList>
    </citation>
    <scope>NUCLEOTIDE SEQUENCE [LARGE SCALE GENOMIC DNA]</scope>
    <source>
        <strain evidence="1 2">SP2</strain>
    </source>
</reference>
<evidence type="ECO:0000313" key="1">
    <source>
        <dbReference type="EMBL" id="SFJ26379.1"/>
    </source>
</evidence>
<name>A0A1I3PY50_9EURY</name>